<dbReference type="SUPFAM" id="SSF141259">
    <property type="entry name" value="CarD-like"/>
    <property type="match status" value="1"/>
</dbReference>
<evidence type="ECO:0000259" key="1">
    <source>
        <dbReference type="SMART" id="SM01058"/>
    </source>
</evidence>
<name>A0ABU5CTP5_9BACI</name>
<accession>A0ABU5CTP5</accession>
<dbReference type="Pfam" id="PF21095">
    <property type="entry name" value="CarD_C"/>
    <property type="match status" value="1"/>
</dbReference>
<comment type="caution">
    <text evidence="2">The sequence shown here is derived from an EMBL/GenBank/DDBJ whole genome shotgun (WGS) entry which is preliminary data.</text>
</comment>
<evidence type="ECO:0000313" key="2">
    <source>
        <dbReference type="EMBL" id="MDY0409743.1"/>
    </source>
</evidence>
<dbReference type="RefSeq" id="WP_320380539.1">
    <property type="nucleotide sequence ID" value="NZ_JAWDIQ010000002.1"/>
</dbReference>
<evidence type="ECO:0000313" key="3">
    <source>
        <dbReference type="Proteomes" id="UP001275315"/>
    </source>
</evidence>
<dbReference type="InterPro" id="IPR036101">
    <property type="entry name" value="CarD-like/TRCF_RID_sf"/>
</dbReference>
<dbReference type="Gene3D" id="2.40.10.170">
    <property type="match status" value="1"/>
</dbReference>
<organism evidence="2 3">
    <name type="scientific">Paracerasibacillus soli</name>
    <dbReference type="NCBI Taxonomy" id="480284"/>
    <lineage>
        <taxon>Bacteria</taxon>
        <taxon>Bacillati</taxon>
        <taxon>Bacillota</taxon>
        <taxon>Bacilli</taxon>
        <taxon>Bacillales</taxon>
        <taxon>Bacillaceae</taxon>
        <taxon>Paracerasibacillus</taxon>
    </lineage>
</organism>
<dbReference type="PANTHER" id="PTHR38447:SF1">
    <property type="entry name" value="RNA POLYMERASE-BINDING TRANSCRIPTION FACTOR CARD"/>
    <property type="match status" value="1"/>
</dbReference>
<protein>
    <submittedName>
        <fullName evidence="2">CarD family transcriptional regulator</fullName>
    </submittedName>
</protein>
<keyword evidence="3" id="KW-1185">Reference proteome</keyword>
<dbReference type="InterPro" id="IPR048792">
    <property type="entry name" value="CarD_C"/>
</dbReference>
<dbReference type="PANTHER" id="PTHR38447">
    <property type="entry name" value="TRANSCRIPTION FACTOR YDEB-RELATED"/>
    <property type="match status" value="1"/>
</dbReference>
<proteinExistence type="predicted"/>
<dbReference type="InterPro" id="IPR042215">
    <property type="entry name" value="CarD-like_C"/>
</dbReference>
<dbReference type="InterPro" id="IPR052531">
    <property type="entry name" value="CarD-like_regulator"/>
</dbReference>
<sequence>MYKIDDLVIYSGHGICKVDDISEKTYAGVTRAYYVLSPIENDNQLTISTPVDNSKKMIQNLMDKDEAANILESFDSEGTDWIERPQLRSKVYHDILRSGIRSDIANVANTLLRKKHEIEMEGKKLSVQDGDILESIQDILFRELSIVLKTPYEKIIGKVEQSLKKIS</sequence>
<dbReference type="SMART" id="SM01058">
    <property type="entry name" value="CarD_TRCF"/>
    <property type="match status" value="1"/>
</dbReference>
<dbReference type="Proteomes" id="UP001275315">
    <property type="component" value="Unassembled WGS sequence"/>
</dbReference>
<feature type="domain" description="CarD-like/TRCF RNAP-interacting" evidence="1">
    <location>
        <begin position="1"/>
        <end position="112"/>
    </location>
</feature>
<dbReference type="Pfam" id="PF02559">
    <property type="entry name" value="CarD_TRCF_RID"/>
    <property type="match status" value="1"/>
</dbReference>
<gene>
    <name evidence="2" type="ORF">RWD45_15670</name>
</gene>
<reference evidence="2 3" key="1">
    <citation type="submission" date="2023-10" db="EMBL/GenBank/DDBJ databases">
        <title>Virgibacillus soli CC-YMP-6 genome.</title>
        <authorList>
            <person name="Miliotis G."/>
            <person name="Sengupta P."/>
            <person name="Hameed A."/>
            <person name="Chuvochina M."/>
            <person name="Mcdonagh F."/>
            <person name="Simpson A.C."/>
            <person name="Singh N.K."/>
            <person name="Rekha P.D."/>
            <person name="Raman K."/>
            <person name="Hugenholtz P."/>
            <person name="Venkateswaran K."/>
        </authorList>
    </citation>
    <scope>NUCLEOTIDE SEQUENCE [LARGE SCALE GENOMIC DNA]</scope>
    <source>
        <strain evidence="2 3">CC-YMP-6</strain>
    </source>
</reference>
<dbReference type="Gene3D" id="1.20.58.1290">
    <property type="entry name" value="CarD-like, C-terminal domain"/>
    <property type="match status" value="1"/>
</dbReference>
<dbReference type="InterPro" id="IPR003711">
    <property type="entry name" value="CarD-like/TRCF_RID"/>
</dbReference>
<dbReference type="EMBL" id="JAWDIQ010000002">
    <property type="protein sequence ID" value="MDY0409743.1"/>
    <property type="molecule type" value="Genomic_DNA"/>
</dbReference>